<evidence type="ECO:0000313" key="3">
    <source>
        <dbReference type="Proteomes" id="UP000824890"/>
    </source>
</evidence>
<sequence length="134" mass="15234">MGGPIVSTFANAFILLSFEVTEAMKIRPQENHATHSITHKGSLDQTHIVNLHLHYTTQFNNKYVSTQRQCHDILRHIGLGVCVGYAWKEVKNSNKFLDDYMSAVPLLKQERKIIVKLVMAFTSRTEEPLSSFCA</sequence>
<protein>
    <submittedName>
        <fullName evidence="2">Uncharacterized protein</fullName>
    </submittedName>
</protein>
<dbReference type="Proteomes" id="UP000824890">
    <property type="component" value="Unassembled WGS sequence"/>
</dbReference>
<organism evidence="2 3">
    <name type="scientific">Brassica napus</name>
    <name type="common">Rape</name>
    <dbReference type="NCBI Taxonomy" id="3708"/>
    <lineage>
        <taxon>Eukaryota</taxon>
        <taxon>Viridiplantae</taxon>
        <taxon>Streptophyta</taxon>
        <taxon>Embryophyta</taxon>
        <taxon>Tracheophyta</taxon>
        <taxon>Spermatophyta</taxon>
        <taxon>Magnoliopsida</taxon>
        <taxon>eudicotyledons</taxon>
        <taxon>Gunneridae</taxon>
        <taxon>Pentapetalae</taxon>
        <taxon>rosids</taxon>
        <taxon>malvids</taxon>
        <taxon>Brassicales</taxon>
        <taxon>Brassicaceae</taxon>
        <taxon>Brassiceae</taxon>
        <taxon>Brassica</taxon>
    </lineage>
</organism>
<proteinExistence type="predicted"/>
<dbReference type="EMBL" id="JAGKQM010000014">
    <property type="protein sequence ID" value="KAH0883769.1"/>
    <property type="molecule type" value="Genomic_DNA"/>
</dbReference>
<feature type="signal peptide" evidence="1">
    <location>
        <begin position="1"/>
        <end position="23"/>
    </location>
</feature>
<name>A0ABQ7ZU47_BRANA</name>
<keyword evidence="1" id="KW-0732">Signal</keyword>
<evidence type="ECO:0000256" key="1">
    <source>
        <dbReference type="SAM" id="SignalP"/>
    </source>
</evidence>
<keyword evidence="3" id="KW-1185">Reference proteome</keyword>
<accession>A0ABQ7ZU47</accession>
<comment type="caution">
    <text evidence="2">The sequence shown here is derived from an EMBL/GenBank/DDBJ whole genome shotgun (WGS) entry which is preliminary data.</text>
</comment>
<evidence type="ECO:0000313" key="2">
    <source>
        <dbReference type="EMBL" id="KAH0883769.1"/>
    </source>
</evidence>
<feature type="chain" id="PRO_5046574428" evidence="1">
    <location>
        <begin position="24"/>
        <end position="134"/>
    </location>
</feature>
<reference evidence="2 3" key="1">
    <citation type="submission" date="2021-05" db="EMBL/GenBank/DDBJ databases">
        <title>Genome Assembly of Synthetic Allotetraploid Brassica napus Reveals Homoeologous Exchanges between Subgenomes.</title>
        <authorList>
            <person name="Davis J.T."/>
        </authorList>
    </citation>
    <scope>NUCLEOTIDE SEQUENCE [LARGE SCALE GENOMIC DNA]</scope>
    <source>
        <strain evidence="3">cv. Da-Ae</strain>
        <tissue evidence="2">Seedling</tissue>
    </source>
</reference>
<gene>
    <name evidence="2" type="ORF">HID58_059865</name>
</gene>